<dbReference type="RefSeq" id="WP_188701659.1">
    <property type="nucleotide sequence ID" value="NZ_BMMQ01000006.1"/>
</dbReference>
<dbReference type="EMBL" id="BMMQ01000006">
    <property type="protein sequence ID" value="GGO64939.1"/>
    <property type="molecule type" value="Genomic_DNA"/>
</dbReference>
<dbReference type="InterPro" id="IPR011711">
    <property type="entry name" value="GntR_C"/>
</dbReference>
<dbReference type="PROSITE" id="PS50949">
    <property type="entry name" value="HTH_GNTR"/>
    <property type="match status" value="1"/>
</dbReference>
<dbReference type="CDD" id="cd07377">
    <property type="entry name" value="WHTH_GntR"/>
    <property type="match status" value="1"/>
</dbReference>
<dbReference type="InterPro" id="IPR036388">
    <property type="entry name" value="WH-like_DNA-bd_sf"/>
</dbReference>
<dbReference type="SUPFAM" id="SSF48008">
    <property type="entry name" value="GntR ligand-binding domain-like"/>
    <property type="match status" value="1"/>
</dbReference>
<protein>
    <submittedName>
        <fullName evidence="5">GntR family transcriptional regulator</fullName>
    </submittedName>
</protein>
<sequence length="234" mass="24877">MAGYNGRGVHGQVVDAIGRSIVRGDVPQGATLDLAALQAEHDVSLTVVREALKVLAGKGLVDARQRRGTFVQPRSAWNLLDPDLLAWEITPATLPRMLGELEELRAIFDPAAAALAAERRDENDIALLRARFAEMEGAADSASATTADLAFHRAVFSATKNELLARVELLARSLFEERDRLVHEHVPGSAALALHGALVDAIADGDAAAARRATEDLLGRASDDAATTTHTKAP</sequence>
<keyword evidence="6" id="KW-1185">Reference proteome</keyword>
<dbReference type="InterPro" id="IPR000524">
    <property type="entry name" value="Tscrpt_reg_HTH_GntR"/>
</dbReference>
<feature type="domain" description="HTH gntR-type" evidence="4">
    <location>
        <begin position="7"/>
        <end position="74"/>
    </location>
</feature>
<gene>
    <name evidence="5" type="ORF">GCM10010910_20970</name>
</gene>
<dbReference type="SMART" id="SM00345">
    <property type="entry name" value="HTH_GNTR"/>
    <property type="match status" value="1"/>
</dbReference>
<evidence type="ECO:0000256" key="1">
    <source>
        <dbReference type="ARBA" id="ARBA00023015"/>
    </source>
</evidence>
<keyword evidence="2" id="KW-0238">DNA-binding</keyword>
<evidence type="ECO:0000256" key="3">
    <source>
        <dbReference type="ARBA" id="ARBA00023163"/>
    </source>
</evidence>
<dbReference type="InterPro" id="IPR008920">
    <property type="entry name" value="TF_FadR/GntR_C"/>
</dbReference>
<dbReference type="Gene3D" id="1.10.10.10">
    <property type="entry name" value="Winged helix-like DNA-binding domain superfamily/Winged helix DNA-binding domain"/>
    <property type="match status" value="1"/>
</dbReference>
<dbReference type="PANTHER" id="PTHR43537:SF44">
    <property type="entry name" value="GNTR FAMILY REGULATORY PROTEIN"/>
    <property type="match status" value="1"/>
</dbReference>
<evidence type="ECO:0000313" key="5">
    <source>
        <dbReference type="EMBL" id="GGO64939.1"/>
    </source>
</evidence>
<dbReference type="Pfam" id="PF00392">
    <property type="entry name" value="GntR"/>
    <property type="match status" value="1"/>
</dbReference>
<dbReference type="SMART" id="SM00895">
    <property type="entry name" value="FCD"/>
    <property type="match status" value="1"/>
</dbReference>
<keyword evidence="1" id="KW-0805">Transcription regulation</keyword>
<comment type="caution">
    <text evidence="5">The sequence shown here is derived from an EMBL/GenBank/DDBJ whole genome shotgun (WGS) entry which is preliminary data.</text>
</comment>
<accession>A0ABQ2N2X3</accession>
<reference evidence="6" key="1">
    <citation type="journal article" date="2019" name="Int. J. Syst. Evol. Microbiol.">
        <title>The Global Catalogue of Microorganisms (GCM) 10K type strain sequencing project: providing services to taxonomists for standard genome sequencing and annotation.</title>
        <authorList>
            <consortium name="The Broad Institute Genomics Platform"/>
            <consortium name="The Broad Institute Genome Sequencing Center for Infectious Disease"/>
            <person name="Wu L."/>
            <person name="Ma J."/>
        </authorList>
    </citation>
    <scope>NUCLEOTIDE SEQUENCE [LARGE SCALE GENOMIC DNA]</scope>
    <source>
        <strain evidence="6">CGMCC 4.7181</strain>
    </source>
</reference>
<evidence type="ECO:0000259" key="4">
    <source>
        <dbReference type="PROSITE" id="PS50949"/>
    </source>
</evidence>
<keyword evidence="3" id="KW-0804">Transcription</keyword>
<organism evidence="5 6">
    <name type="scientific">Microbacterium nanhaiense</name>
    <dbReference type="NCBI Taxonomy" id="1301026"/>
    <lineage>
        <taxon>Bacteria</taxon>
        <taxon>Bacillati</taxon>
        <taxon>Actinomycetota</taxon>
        <taxon>Actinomycetes</taxon>
        <taxon>Micrococcales</taxon>
        <taxon>Microbacteriaceae</taxon>
        <taxon>Microbacterium</taxon>
    </lineage>
</organism>
<dbReference type="Proteomes" id="UP000638043">
    <property type="component" value="Unassembled WGS sequence"/>
</dbReference>
<evidence type="ECO:0000313" key="6">
    <source>
        <dbReference type="Proteomes" id="UP000638043"/>
    </source>
</evidence>
<evidence type="ECO:0000256" key="2">
    <source>
        <dbReference type="ARBA" id="ARBA00023125"/>
    </source>
</evidence>
<dbReference type="Pfam" id="PF07729">
    <property type="entry name" value="FCD"/>
    <property type="match status" value="1"/>
</dbReference>
<dbReference type="Gene3D" id="1.20.120.530">
    <property type="entry name" value="GntR ligand-binding domain-like"/>
    <property type="match status" value="1"/>
</dbReference>
<name>A0ABQ2N2X3_9MICO</name>
<dbReference type="PANTHER" id="PTHR43537">
    <property type="entry name" value="TRANSCRIPTIONAL REGULATOR, GNTR FAMILY"/>
    <property type="match status" value="1"/>
</dbReference>
<dbReference type="InterPro" id="IPR036390">
    <property type="entry name" value="WH_DNA-bd_sf"/>
</dbReference>
<dbReference type="SUPFAM" id="SSF46785">
    <property type="entry name" value="Winged helix' DNA-binding domain"/>
    <property type="match status" value="1"/>
</dbReference>
<proteinExistence type="predicted"/>